<gene>
    <name evidence="2" type="ordered locus">A2cp1_0010</name>
</gene>
<dbReference type="KEGG" id="acp:A2cp1_0010"/>
<dbReference type="InterPro" id="IPR001853">
    <property type="entry name" value="DSBA-like_thioredoxin_dom"/>
</dbReference>
<dbReference type="EMBL" id="CP001359">
    <property type="protein sequence ID" value="ACL63371.1"/>
    <property type="molecule type" value="Genomic_DNA"/>
</dbReference>
<dbReference type="HOGENOM" id="CLU_1243203_0_0_7"/>
<accession>B8J6Z0</accession>
<dbReference type="AlphaFoldDB" id="B8J6Z0"/>
<dbReference type="SUPFAM" id="SSF52833">
    <property type="entry name" value="Thioredoxin-like"/>
    <property type="match status" value="1"/>
</dbReference>
<evidence type="ECO:0000259" key="1">
    <source>
        <dbReference type="Pfam" id="PF01323"/>
    </source>
</evidence>
<dbReference type="Proteomes" id="UP000007089">
    <property type="component" value="Chromosome"/>
</dbReference>
<sequence length="222" mass="24221">MSPNFRHAQPVTLVLYEDPLSPWCLVAERRILTALEDVEGAFGALQLEPFPTRLEPRAMTKAERRALARAARKAAREPEAAAITDDLWLSPDPPLTSIPALTALAAARLQGPSREAALRHAIREASLVRGLNVARTDVLLELAERAGLDLHRFAGALAAPATERRVRAVHESAFDKGIRGAPALVIGDEWLVTGPRSVDEYRTVLQRYASARLGLAPLKTLH</sequence>
<dbReference type="Pfam" id="PF01323">
    <property type="entry name" value="DSBA"/>
    <property type="match status" value="1"/>
</dbReference>
<dbReference type="RefSeq" id="WP_012524091.1">
    <property type="nucleotide sequence ID" value="NC_011891.1"/>
</dbReference>
<feature type="domain" description="DSBA-like thioredoxin" evidence="1">
    <location>
        <begin position="12"/>
        <end position="205"/>
    </location>
</feature>
<organism evidence="2 3">
    <name type="scientific">Anaeromyxobacter dehalogenans (strain ATCC BAA-258 / DSM 21875 / 2CP-1)</name>
    <dbReference type="NCBI Taxonomy" id="455488"/>
    <lineage>
        <taxon>Bacteria</taxon>
        <taxon>Pseudomonadati</taxon>
        <taxon>Myxococcota</taxon>
        <taxon>Myxococcia</taxon>
        <taxon>Myxococcales</taxon>
        <taxon>Cystobacterineae</taxon>
        <taxon>Anaeromyxobacteraceae</taxon>
        <taxon>Anaeromyxobacter</taxon>
    </lineage>
</organism>
<evidence type="ECO:0000313" key="2">
    <source>
        <dbReference type="EMBL" id="ACL63371.1"/>
    </source>
</evidence>
<dbReference type="Gene3D" id="3.40.30.10">
    <property type="entry name" value="Glutaredoxin"/>
    <property type="match status" value="1"/>
</dbReference>
<dbReference type="InterPro" id="IPR036249">
    <property type="entry name" value="Thioredoxin-like_sf"/>
</dbReference>
<reference evidence="2" key="1">
    <citation type="submission" date="2009-01" db="EMBL/GenBank/DDBJ databases">
        <title>Complete sequence of Anaeromyxobacter dehalogenans 2CP-1.</title>
        <authorList>
            <consortium name="US DOE Joint Genome Institute"/>
            <person name="Lucas S."/>
            <person name="Copeland A."/>
            <person name="Lapidus A."/>
            <person name="Glavina del Rio T."/>
            <person name="Dalin E."/>
            <person name="Tice H."/>
            <person name="Bruce D."/>
            <person name="Goodwin L."/>
            <person name="Pitluck S."/>
            <person name="Saunders E."/>
            <person name="Brettin T."/>
            <person name="Detter J.C."/>
            <person name="Han C."/>
            <person name="Larimer F."/>
            <person name="Land M."/>
            <person name="Hauser L."/>
            <person name="Kyrpides N."/>
            <person name="Ovchinnikova G."/>
            <person name="Beliaev A.S."/>
            <person name="Richardson P."/>
        </authorList>
    </citation>
    <scope>NUCLEOTIDE SEQUENCE</scope>
    <source>
        <strain evidence="2">2CP-1</strain>
    </source>
</reference>
<keyword evidence="3" id="KW-1185">Reference proteome</keyword>
<evidence type="ECO:0000313" key="3">
    <source>
        <dbReference type="Proteomes" id="UP000007089"/>
    </source>
</evidence>
<dbReference type="GO" id="GO:0016491">
    <property type="term" value="F:oxidoreductase activity"/>
    <property type="evidence" value="ECO:0007669"/>
    <property type="project" value="InterPro"/>
</dbReference>
<proteinExistence type="predicted"/>
<protein>
    <submittedName>
        <fullName evidence="2">DSBA oxidoreductase</fullName>
    </submittedName>
</protein>
<name>B8J6Z0_ANAD2</name>
<dbReference type="PANTHER" id="PTHR13887">
    <property type="entry name" value="GLUTATHIONE S-TRANSFERASE KAPPA"/>
    <property type="match status" value="1"/>
</dbReference>